<keyword evidence="2" id="KW-1185">Reference proteome</keyword>
<name>A0A8X6YJL6_9ARAC</name>
<comment type="caution">
    <text evidence="1">The sequence shown here is derived from an EMBL/GenBank/DDBJ whole genome shotgun (WGS) entry which is preliminary data.</text>
</comment>
<gene>
    <name evidence="1" type="ORF">TNIN_164411</name>
</gene>
<evidence type="ECO:0000313" key="1">
    <source>
        <dbReference type="EMBL" id="GFY72151.1"/>
    </source>
</evidence>
<evidence type="ECO:0000313" key="2">
    <source>
        <dbReference type="Proteomes" id="UP000886998"/>
    </source>
</evidence>
<reference evidence="1" key="1">
    <citation type="submission" date="2020-08" db="EMBL/GenBank/DDBJ databases">
        <title>Multicomponent nature underlies the extraordinary mechanical properties of spider dragline silk.</title>
        <authorList>
            <person name="Kono N."/>
            <person name="Nakamura H."/>
            <person name="Mori M."/>
            <person name="Yoshida Y."/>
            <person name="Ohtoshi R."/>
            <person name="Malay A.D."/>
            <person name="Moran D.A.P."/>
            <person name="Tomita M."/>
            <person name="Numata K."/>
            <person name="Arakawa K."/>
        </authorList>
    </citation>
    <scope>NUCLEOTIDE SEQUENCE</scope>
</reference>
<sequence>MIRSLVSRFEKLDSMTDRPGRGIHPNIRKEHSVEMGDRVLQMIHLSKLEVVLANWFISRTTLEALSLELCPPNQLARLSQFRDKGSALCDVDFPLALEEGILM</sequence>
<organism evidence="1 2">
    <name type="scientific">Trichonephila inaurata madagascariensis</name>
    <dbReference type="NCBI Taxonomy" id="2747483"/>
    <lineage>
        <taxon>Eukaryota</taxon>
        <taxon>Metazoa</taxon>
        <taxon>Ecdysozoa</taxon>
        <taxon>Arthropoda</taxon>
        <taxon>Chelicerata</taxon>
        <taxon>Arachnida</taxon>
        <taxon>Araneae</taxon>
        <taxon>Araneomorphae</taxon>
        <taxon>Entelegynae</taxon>
        <taxon>Araneoidea</taxon>
        <taxon>Nephilidae</taxon>
        <taxon>Trichonephila</taxon>
        <taxon>Trichonephila inaurata</taxon>
    </lineage>
</organism>
<dbReference type="EMBL" id="BMAV01019242">
    <property type="protein sequence ID" value="GFY72151.1"/>
    <property type="molecule type" value="Genomic_DNA"/>
</dbReference>
<proteinExistence type="predicted"/>
<protein>
    <submittedName>
        <fullName evidence="1">Uncharacterized protein</fullName>
    </submittedName>
</protein>
<dbReference type="AlphaFoldDB" id="A0A8X6YJL6"/>
<dbReference type="Proteomes" id="UP000886998">
    <property type="component" value="Unassembled WGS sequence"/>
</dbReference>
<accession>A0A8X6YJL6</accession>